<dbReference type="PANTHER" id="PTHR46797:SF1">
    <property type="entry name" value="METHYLPHOSPHONATE SYNTHASE"/>
    <property type="match status" value="1"/>
</dbReference>
<dbReference type="EMBL" id="VUMS01000030">
    <property type="protein sequence ID" value="MST67570.1"/>
    <property type="molecule type" value="Genomic_DNA"/>
</dbReference>
<protein>
    <submittedName>
        <fullName evidence="3">Helix-turn-helix transcriptional regulator</fullName>
    </submittedName>
</protein>
<accession>A0A7X2TN18</accession>
<keyword evidence="4" id="KW-1185">Reference proteome</keyword>
<dbReference type="GO" id="GO:0003677">
    <property type="term" value="F:DNA binding"/>
    <property type="evidence" value="ECO:0007669"/>
    <property type="project" value="UniProtKB-KW"/>
</dbReference>
<name>A0A7X2TN18_9FIRM</name>
<dbReference type="InterPro" id="IPR010982">
    <property type="entry name" value="Lambda_DNA-bd_dom_sf"/>
</dbReference>
<feature type="domain" description="HTH cro/C1-type" evidence="2">
    <location>
        <begin position="16"/>
        <end position="70"/>
    </location>
</feature>
<dbReference type="SMART" id="SM00530">
    <property type="entry name" value="HTH_XRE"/>
    <property type="match status" value="1"/>
</dbReference>
<comment type="caution">
    <text evidence="3">The sequence shown here is derived from an EMBL/GenBank/DDBJ whole genome shotgun (WGS) entry which is preliminary data.</text>
</comment>
<dbReference type="CDD" id="cd00093">
    <property type="entry name" value="HTH_XRE"/>
    <property type="match status" value="1"/>
</dbReference>
<dbReference type="SUPFAM" id="SSF47413">
    <property type="entry name" value="lambda repressor-like DNA-binding domains"/>
    <property type="match status" value="1"/>
</dbReference>
<gene>
    <name evidence="3" type="ORF">FYJ57_12790</name>
</gene>
<evidence type="ECO:0000313" key="4">
    <source>
        <dbReference type="Proteomes" id="UP000440513"/>
    </source>
</evidence>
<keyword evidence="1" id="KW-0238">DNA-binding</keyword>
<dbReference type="PROSITE" id="PS50943">
    <property type="entry name" value="HTH_CROC1"/>
    <property type="match status" value="1"/>
</dbReference>
<dbReference type="RefSeq" id="WP_154432939.1">
    <property type="nucleotide sequence ID" value="NZ_VUMS01000030.1"/>
</dbReference>
<dbReference type="GO" id="GO:0005829">
    <property type="term" value="C:cytosol"/>
    <property type="evidence" value="ECO:0007669"/>
    <property type="project" value="TreeGrafter"/>
</dbReference>
<proteinExistence type="predicted"/>
<dbReference type="InterPro" id="IPR001387">
    <property type="entry name" value="Cro/C1-type_HTH"/>
</dbReference>
<dbReference type="Gene3D" id="1.10.260.40">
    <property type="entry name" value="lambda repressor-like DNA-binding domains"/>
    <property type="match status" value="1"/>
</dbReference>
<dbReference type="GO" id="GO:0003700">
    <property type="term" value="F:DNA-binding transcription factor activity"/>
    <property type="evidence" value="ECO:0007669"/>
    <property type="project" value="TreeGrafter"/>
</dbReference>
<dbReference type="InterPro" id="IPR050807">
    <property type="entry name" value="TransReg_Diox_bact_type"/>
</dbReference>
<evidence type="ECO:0000259" key="2">
    <source>
        <dbReference type="PROSITE" id="PS50943"/>
    </source>
</evidence>
<dbReference type="Proteomes" id="UP000440513">
    <property type="component" value="Unassembled WGS sequence"/>
</dbReference>
<dbReference type="AlphaFoldDB" id="A0A7X2TN18"/>
<organism evidence="3 4">
    <name type="scientific">Oliverpabstia intestinalis</name>
    <dbReference type="NCBI Taxonomy" id="2606633"/>
    <lineage>
        <taxon>Bacteria</taxon>
        <taxon>Bacillati</taxon>
        <taxon>Bacillota</taxon>
        <taxon>Clostridia</taxon>
        <taxon>Lachnospirales</taxon>
        <taxon>Lachnospiraceae</taxon>
        <taxon>Oliverpabstia</taxon>
    </lineage>
</organism>
<sequence length="113" mass="13336">MEHAYDEFNIEIGKRIKKLRLQKEYTREYLAECADISAKFLYEVESGKKGCSAYVLYRVAISLGVTVDYFMQDESQYMLSKSETIYRKLREEQKGKVDAFARMLYELLKVFGE</sequence>
<reference evidence="3 4" key="1">
    <citation type="submission" date="2019-08" db="EMBL/GenBank/DDBJ databases">
        <title>In-depth cultivation of the pig gut microbiome towards novel bacterial diversity and tailored functional studies.</title>
        <authorList>
            <person name="Wylensek D."/>
            <person name="Hitch T.C.A."/>
            <person name="Clavel T."/>
        </authorList>
    </citation>
    <scope>NUCLEOTIDE SEQUENCE [LARGE SCALE GENOMIC DNA]</scope>
    <source>
        <strain evidence="3 4">BSM-380-WT-5A</strain>
    </source>
</reference>
<dbReference type="PANTHER" id="PTHR46797">
    <property type="entry name" value="HTH-TYPE TRANSCRIPTIONAL REGULATOR"/>
    <property type="match status" value="1"/>
</dbReference>
<evidence type="ECO:0000313" key="3">
    <source>
        <dbReference type="EMBL" id="MST67570.1"/>
    </source>
</evidence>
<evidence type="ECO:0000256" key="1">
    <source>
        <dbReference type="ARBA" id="ARBA00023125"/>
    </source>
</evidence>
<dbReference type="Pfam" id="PF12844">
    <property type="entry name" value="HTH_19"/>
    <property type="match status" value="1"/>
</dbReference>